<evidence type="ECO:0000313" key="1">
    <source>
        <dbReference type="EMBL" id="SET29048.1"/>
    </source>
</evidence>
<dbReference type="EMBL" id="FOIN01000005">
    <property type="protein sequence ID" value="SET29048.1"/>
    <property type="molecule type" value="Genomic_DNA"/>
</dbReference>
<dbReference type="Gene3D" id="3.90.1150.30">
    <property type="match status" value="1"/>
</dbReference>
<dbReference type="PANTHER" id="PTHR35145">
    <property type="entry name" value="CYTOPLASMIC PROTEIN-RELATED"/>
    <property type="match status" value="1"/>
</dbReference>
<dbReference type="InterPro" id="IPR038056">
    <property type="entry name" value="YjbR-like_sf"/>
</dbReference>
<reference evidence="2" key="1">
    <citation type="submission" date="2016-10" db="EMBL/GenBank/DDBJ databases">
        <authorList>
            <person name="Varghese N."/>
            <person name="Submissions S."/>
        </authorList>
    </citation>
    <scope>NUCLEOTIDE SEQUENCE [LARGE SCALE GENOMIC DNA]</scope>
    <source>
        <strain evidence="2">DSM 1551</strain>
    </source>
</reference>
<name>A0A1I0DBV3_9FIRM</name>
<dbReference type="PANTHER" id="PTHR35145:SF1">
    <property type="entry name" value="CYTOPLASMIC PROTEIN"/>
    <property type="match status" value="1"/>
</dbReference>
<dbReference type="AlphaFoldDB" id="A0A1I0DBV3"/>
<dbReference type="GeneID" id="78287813"/>
<accession>A0A1I0DBV3</accession>
<dbReference type="Proteomes" id="UP000198558">
    <property type="component" value="Unassembled WGS sequence"/>
</dbReference>
<proteinExistence type="predicted"/>
<dbReference type="InterPro" id="IPR058532">
    <property type="entry name" value="YjbR/MT2646/Rv2570-like"/>
</dbReference>
<keyword evidence="1" id="KW-0238">DNA-binding</keyword>
<dbReference type="OrthoDB" id="9789813at2"/>
<dbReference type="RefSeq" id="WP_092352708.1">
    <property type="nucleotide sequence ID" value="NZ_FOIN01000005.1"/>
</dbReference>
<gene>
    <name evidence="1" type="ORF">SAMN04489758_10590</name>
</gene>
<protein>
    <submittedName>
        <fullName evidence="1">Predicted DNA-binding protein, MmcQ/YjbR family</fullName>
    </submittedName>
</protein>
<dbReference type="InterPro" id="IPR007351">
    <property type="entry name" value="YjbR"/>
</dbReference>
<evidence type="ECO:0000313" key="2">
    <source>
        <dbReference type="Proteomes" id="UP000198558"/>
    </source>
</evidence>
<organism evidence="1 2">
    <name type="scientific">Thomasclavelia cocleata</name>
    <dbReference type="NCBI Taxonomy" id="69824"/>
    <lineage>
        <taxon>Bacteria</taxon>
        <taxon>Bacillati</taxon>
        <taxon>Bacillota</taxon>
        <taxon>Erysipelotrichia</taxon>
        <taxon>Erysipelotrichales</taxon>
        <taxon>Coprobacillaceae</taxon>
        <taxon>Thomasclavelia</taxon>
    </lineage>
</organism>
<dbReference type="SUPFAM" id="SSF142906">
    <property type="entry name" value="YjbR-like"/>
    <property type="match status" value="1"/>
</dbReference>
<dbReference type="Pfam" id="PF04237">
    <property type="entry name" value="YjbR"/>
    <property type="match status" value="1"/>
</dbReference>
<dbReference type="GO" id="GO:0003677">
    <property type="term" value="F:DNA binding"/>
    <property type="evidence" value="ECO:0007669"/>
    <property type="project" value="UniProtKB-KW"/>
</dbReference>
<sequence length="218" mass="25754">MKVDNIFDNYSVNKKALSDYGFIKMKDGYCLKKDLENFDFYVKFIIGNNTFDVKVFEANGEEYLPFYIKKAGGSYSKKIKEAVELMINDIICHCFESINIREELLRYLKKKYDTNPNYPWKSDPTSITLKTNETNKWYALIMNIPYKSLKIEKEGKIDVLNVKNKPAKIEHLIDFKHYFPAYHMNKKYWISILLDSTIDLNSVINLLDESYEIVDLKK</sequence>
<keyword evidence="2" id="KW-1185">Reference proteome</keyword>